<keyword evidence="3" id="KW-1185">Reference proteome</keyword>
<dbReference type="OrthoDB" id="7765128at2759"/>
<feature type="coiled-coil region" evidence="1">
    <location>
        <begin position="472"/>
        <end position="499"/>
    </location>
</feature>
<dbReference type="AlphaFoldDB" id="A0A9N9RYZ8"/>
<evidence type="ECO:0008006" key="4">
    <source>
        <dbReference type="Google" id="ProtNLM"/>
    </source>
</evidence>
<evidence type="ECO:0000256" key="1">
    <source>
        <dbReference type="SAM" id="Coils"/>
    </source>
</evidence>
<reference evidence="2" key="1">
    <citation type="submission" date="2022-01" db="EMBL/GenBank/DDBJ databases">
        <authorList>
            <person name="King R."/>
        </authorList>
    </citation>
    <scope>NUCLEOTIDE SEQUENCE</scope>
</reference>
<proteinExistence type="predicted"/>
<dbReference type="Proteomes" id="UP001153620">
    <property type="component" value="Chromosome 3"/>
</dbReference>
<reference evidence="2" key="2">
    <citation type="submission" date="2022-10" db="EMBL/GenBank/DDBJ databases">
        <authorList>
            <consortium name="ENA_rothamsted_submissions"/>
            <consortium name="culmorum"/>
            <person name="King R."/>
        </authorList>
    </citation>
    <scope>NUCLEOTIDE SEQUENCE</scope>
</reference>
<organism evidence="2 3">
    <name type="scientific">Chironomus riparius</name>
    <dbReference type="NCBI Taxonomy" id="315576"/>
    <lineage>
        <taxon>Eukaryota</taxon>
        <taxon>Metazoa</taxon>
        <taxon>Ecdysozoa</taxon>
        <taxon>Arthropoda</taxon>
        <taxon>Hexapoda</taxon>
        <taxon>Insecta</taxon>
        <taxon>Pterygota</taxon>
        <taxon>Neoptera</taxon>
        <taxon>Endopterygota</taxon>
        <taxon>Diptera</taxon>
        <taxon>Nematocera</taxon>
        <taxon>Chironomoidea</taxon>
        <taxon>Chironomidae</taxon>
        <taxon>Chironominae</taxon>
        <taxon>Chironomus</taxon>
    </lineage>
</organism>
<protein>
    <recommendedName>
        <fullName evidence="4">ZAD domain-containing protein</fullName>
    </recommendedName>
</protein>
<gene>
    <name evidence="2" type="ORF">CHIRRI_LOCUS9544</name>
</gene>
<dbReference type="PANTHER" id="PTHR10773:SF19">
    <property type="match status" value="1"/>
</dbReference>
<name>A0A9N9RYZ8_9DIPT</name>
<dbReference type="PANTHER" id="PTHR10773">
    <property type="entry name" value="DNA-DIRECTED RNA POLYMERASES I, II, AND III SUBUNIT RPABC2"/>
    <property type="match status" value="1"/>
</dbReference>
<keyword evidence="1" id="KW-0175">Coiled coil</keyword>
<evidence type="ECO:0000313" key="2">
    <source>
        <dbReference type="EMBL" id="CAG9806689.1"/>
    </source>
</evidence>
<accession>A0A9N9RYZ8</accession>
<evidence type="ECO:0000313" key="3">
    <source>
        <dbReference type="Proteomes" id="UP001153620"/>
    </source>
</evidence>
<dbReference type="EMBL" id="OU895879">
    <property type="protein sequence ID" value="CAG9806689.1"/>
    <property type="molecule type" value="Genomic_DNA"/>
</dbReference>
<sequence>MDNNIKIDSVFEEKYCICGHYSIDKFTCITNSFIKYRAKLISLVEIIRETLCYEPALDNSSSEICDLCKTKLLDFYNFKMRSFISRENFQKSTDNSEKKMLQILEDPENSTIEYKMIDIIRNFIKTHSISRIEVEENSKKFLVISGCSQEPREEIVEPDPSTNIETEKIDDFEPEKLDKSEELELDCIEEFLDDNEDSIDGIDSTENEIGYEEVVEFQVDTDTSSLSNTASLRSSSLKRSRHPDEWQCNKRKKLRNSGKSYLNSKGRLVKERNMLESCAVTNCRSNCQSRLTEIDRLMNFDNYWKLGNIVEQRKFIYNHILSKEPSRRKTIQSNRTVTLQFHLDVLDSQGNQACVQVCKKMFKNTLAISNQVIQGVVTKYGNSGFTDDRGRHKRKLTEAQELARKHVQNFPFFYVEQSMTKVQLYNMYVNDCKKNAIEPVKESNYREIFDKFNTNSFLKAEKVLCDKCHQFYQGTDEERESLQKELNQHLEESKKCKDRALGRIRHKRAMEKRKAEK</sequence>